<organism evidence="5 6">
    <name type="scientific">Fluviispira sanaruensis</name>
    <dbReference type="NCBI Taxonomy" id="2493639"/>
    <lineage>
        <taxon>Bacteria</taxon>
        <taxon>Pseudomonadati</taxon>
        <taxon>Bdellovibrionota</taxon>
        <taxon>Oligoflexia</taxon>
        <taxon>Silvanigrellales</taxon>
        <taxon>Silvanigrellaceae</taxon>
        <taxon>Fluviispira</taxon>
    </lineage>
</organism>
<evidence type="ECO:0000259" key="4">
    <source>
        <dbReference type="SMART" id="SM00479"/>
    </source>
</evidence>
<dbReference type="GO" id="GO:0003676">
    <property type="term" value="F:nucleic acid binding"/>
    <property type="evidence" value="ECO:0007669"/>
    <property type="project" value="InterPro"/>
</dbReference>
<dbReference type="Pfam" id="PF00929">
    <property type="entry name" value="RNase_T"/>
    <property type="match status" value="1"/>
</dbReference>
<feature type="domain" description="Exonuclease" evidence="4">
    <location>
        <begin position="21"/>
        <end position="191"/>
    </location>
</feature>
<dbReference type="Proteomes" id="UP000291236">
    <property type="component" value="Chromosome"/>
</dbReference>
<dbReference type="InterPro" id="IPR036397">
    <property type="entry name" value="RNaseH_sf"/>
</dbReference>
<dbReference type="InterPro" id="IPR013520">
    <property type="entry name" value="Ribonucl_H"/>
</dbReference>
<evidence type="ECO:0000256" key="1">
    <source>
        <dbReference type="ARBA" id="ARBA00022722"/>
    </source>
</evidence>
<dbReference type="PANTHER" id="PTHR30231:SF4">
    <property type="entry name" value="PROTEIN NEN2"/>
    <property type="match status" value="1"/>
</dbReference>
<accession>A0A4P2VMJ6</accession>
<dbReference type="Gene3D" id="3.30.420.10">
    <property type="entry name" value="Ribonuclease H-like superfamily/Ribonuclease H"/>
    <property type="match status" value="1"/>
</dbReference>
<evidence type="ECO:0000256" key="2">
    <source>
        <dbReference type="ARBA" id="ARBA00022801"/>
    </source>
</evidence>
<dbReference type="CDD" id="cd06127">
    <property type="entry name" value="DEDDh"/>
    <property type="match status" value="1"/>
</dbReference>
<dbReference type="EMBL" id="AP019368">
    <property type="protein sequence ID" value="BBH53264.1"/>
    <property type="molecule type" value="Genomic_DNA"/>
</dbReference>
<protein>
    <recommendedName>
        <fullName evidence="4">Exonuclease domain-containing protein</fullName>
    </recommendedName>
</protein>
<gene>
    <name evidence="5" type="ORF">JCM31447_17070</name>
</gene>
<dbReference type="OrthoDB" id="9803913at2"/>
<keyword evidence="6" id="KW-1185">Reference proteome</keyword>
<evidence type="ECO:0000313" key="6">
    <source>
        <dbReference type="Proteomes" id="UP000291236"/>
    </source>
</evidence>
<proteinExistence type="predicted"/>
<evidence type="ECO:0000313" key="5">
    <source>
        <dbReference type="EMBL" id="BBH53264.1"/>
    </source>
</evidence>
<keyword evidence="3" id="KW-0269">Exonuclease</keyword>
<dbReference type="PANTHER" id="PTHR30231">
    <property type="entry name" value="DNA POLYMERASE III SUBUNIT EPSILON"/>
    <property type="match status" value="1"/>
</dbReference>
<dbReference type="SMART" id="SM00479">
    <property type="entry name" value="EXOIII"/>
    <property type="match status" value="1"/>
</dbReference>
<keyword evidence="1" id="KW-0540">Nuclease</keyword>
<name>A0A4P2VMJ6_FLUSA</name>
<sequence length="204" mass="23031">MQAHTEYFPELGFLACLFEKPLAVIDFETSTHPTSTFGGIFEVAIARVDLNGNVTIHSSYVNPESEITDFVKKLTGVVPEKLEKFPTWGDNWAKEFIEIANGCVVLGYNILSSDLPAAQIQNKRYKFPLPQFQNALDLYELHKKINKTNKGKLHELAKQYGVNYVGKEHRALDDVIMTLYLAESMITKHGVDVFISSVSRYVTL</sequence>
<dbReference type="InterPro" id="IPR012337">
    <property type="entry name" value="RNaseH-like_sf"/>
</dbReference>
<dbReference type="GO" id="GO:0006259">
    <property type="term" value="P:DNA metabolic process"/>
    <property type="evidence" value="ECO:0007669"/>
    <property type="project" value="UniProtKB-ARBA"/>
</dbReference>
<dbReference type="KEGG" id="sbf:JCM31447_17070"/>
<dbReference type="AlphaFoldDB" id="A0A4P2VMJ6"/>
<dbReference type="SUPFAM" id="SSF53098">
    <property type="entry name" value="Ribonuclease H-like"/>
    <property type="match status" value="1"/>
</dbReference>
<dbReference type="RefSeq" id="WP_130608753.1">
    <property type="nucleotide sequence ID" value="NZ_AP019368.1"/>
</dbReference>
<keyword evidence="2" id="KW-0378">Hydrolase</keyword>
<evidence type="ECO:0000256" key="3">
    <source>
        <dbReference type="ARBA" id="ARBA00022839"/>
    </source>
</evidence>
<dbReference type="GO" id="GO:0008408">
    <property type="term" value="F:3'-5' exonuclease activity"/>
    <property type="evidence" value="ECO:0007669"/>
    <property type="project" value="TreeGrafter"/>
</dbReference>
<reference evidence="5 6" key="1">
    <citation type="submission" date="2018-12" db="EMBL/GenBank/DDBJ databases">
        <title>Rubrispira sanarue gen. nov., sp., nov., a member of the order Silvanigrellales, isolated from a brackish lake in Hamamatsu Japan.</title>
        <authorList>
            <person name="Maejima Y."/>
            <person name="Iino T."/>
            <person name="Muraguchi Y."/>
            <person name="Fukuda K."/>
            <person name="Nojiri H."/>
            <person name="Ohkuma M."/>
            <person name="Moriuchi R."/>
            <person name="Dohra H."/>
            <person name="Kimbara K."/>
            <person name="Shintani M."/>
        </authorList>
    </citation>
    <scope>NUCLEOTIDE SEQUENCE [LARGE SCALE GENOMIC DNA]</scope>
    <source>
        <strain evidence="5 6">RF1110005</strain>
    </source>
</reference>